<feature type="non-terminal residue" evidence="1">
    <location>
        <position position="157"/>
    </location>
</feature>
<protein>
    <submittedName>
        <fullName evidence="1">Sulfotransferase</fullName>
    </submittedName>
</protein>
<dbReference type="AlphaFoldDB" id="T0YJT8"/>
<dbReference type="InterPro" id="IPR027417">
    <property type="entry name" value="P-loop_NTPase"/>
</dbReference>
<dbReference type="GO" id="GO:0016740">
    <property type="term" value="F:transferase activity"/>
    <property type="evidence" value="ECO:0007669"/>
    <property type="project" value="UniProtKB-KW"/>
</dbReference>
<dbReference type="Gene3D" id="3.40.50.300">
    <property type="entry name" value="P-loop containing nucleotide triphosphate hydrolases"/>
    <property type="match status" value="1"/>
</dbReference>
<accession>T0YJT8</accession>
<reference evidence="1" key="1">
    <citation type="submission" date="2013-08" db="EMBL/GenBank/DDBJ databases">
        <authorList>
            <person name="Mendez C."/>
            <person name="Richter M."/>
            <person name="Ferrer M."/>
            <person name="Sanchez J."/>
        </authorList>
    </citation>
    <scope>NUCLEOTIDE SEQUENCE</scope>
</reference>
<name>T0YJT8_9ZZZZ</name>
<organism evidence="1">
    <name type="scientific">mine drainage metagenome</name>
    <dbReference type="NCBI Taxonomy" id="410659"/>
    <lineage>
        <taxon>unclassified sequences</taxon>
        <taxon>metagenomes</taxon>
        <taxon>ecological metagenomes</taxon>
    </lineage>
</organism>
<reference evidence="1" key="2">
    <citation type="journal article" date="2014" name="ISME J.">
        <title>Microbial stratification in low pH oxic and suboxic macroscopic growths along an acid mine drainage.</title>
        <authorList>
            <person name="Mendez-Garcia C."/>
            <person name="Mesa V."/>
            <person name="Sprenger R.R."/>
            <person name="Richter M."/>
            <person name="Diez M.S."/>
            <person name="Solano J."/>
            <person name="Bargiela R."/>
            <person name="Golyshina O.V."/>
            <person name="Manteca A."/>
            <person name="Ramos J.L."/>
            <person name="Gallego J.R."/>
            <person name="Llorente I."/>
            <person name="Martins Dos Santos V.A."/>
            <person name="Jensen O.N."/>
            <person name="Pelaez A.I."/>
            <person name="Sanchez J."/>
            <person name="Ferrer M."/>
        </authorList>
    </citation>
    <scope>NUCLEOTIDE SEQUENCE</scope>
</reference>
<dbReference type="SUPFAM" id="SSF52540">
    <property type="entry name" value="P-loop containing nucleoside triphosphate hydrolases"/>
    <property type="match status" value="1"/>
</dbReference>
<gene>
    <name evidence="1" type="ORF">B1A_19046</name>
</gene>
<feature type="non-terminal residue" evidence="1">
    <location>
        <position position="1"/>
    </location>
</feature>
<keyword evidence="1" id="KW-0808">Transferase</keyword>
<sequence length="157" mass="17944">YNLAASERGFGRFAQAEAACDRAIALNRREYRGYLLRSELRVQTPTANHLEQLRQELARPDLHDSARVLLGYALGKELDDLEQYDQAFEAFALAAGARRRQLVYDVRVDEHKLRRIIEVFPRGPDRVLDGRIDSGRFVFIFGLPRSGTTLLERILTG</sequence>
<proteinExistence type="predicted"/>
<evidence type="ECO:0000313" key="1">
    <source>
        <dbReference type="EMBL" id="EQD33423.1"/>
    </source>
</evidence>
<dbReference type="EMBL" id="AUZX01014050">
    <property type="protein sequence ID" value="EQD33423.1"/>
    <property type="molecule type" value="Genomic_DNA"/>
</dbReference>
<comment type="caution">
    <text evidence="1">The sequence shown here is derived from an EMBL/GenBank/DDBJ whole genome shotgun (WGS) entry which is preliminary data.</text>
</comment>